<dbReference type="PRINTS" id="PR00081">
    <property type="entry name" value="GDHRDH"/>
</dbReference>
<dbReference type="Gene3D" id="3.40.50.720">
    <property type="entry name" value="NAD(P)-binding Rossmann-like Domain"/>
    <property type="match status" value="1"/>
</dbReference>
<keyword evidence="1" id="KW-0560">Oxidoreductase</keyword>
<reference evidence="2" key="1">
    <citation type="submission" date="2022-01" db="EMBL/GenBank/DDBJ databases">
        <title>Gillisia lutea sp. nov., isolated from marine plastic residues from the Malvarosa beach (Valencia, Spain).</title>
        <authorList>
            <person name="Vidal-Verdu A."/>
            <person name="Molina-Menor E."/>
            <person name="Satari L."/>
            <person name="Pascual J."/>
            <person name="Pereto J."/>
            <person name="Porcar M."/>
        </authorList>
    </citation>
    <scope>NUCLEOTIDE SEQUENCE</scope>
    <source>
        <strain evidence="2">M10.2A</strain>
    </source>
</reference>
<dbReference type="InterPro" id="IPR002347">
    <property type="entry name" value="SDR_fam"/>
</dbReference>
<evidence type="ECO:0000256" key="1">
    <source>
        <dbReference type="ARBA" id="ARBA00023002"/>
    </source>
</evidence>
<dbReference type="PANTHER" id="PTHR43157">
    <property type="entry name" value="PHOSPHATIDYLINOSITOL-GLYCAN BIOSYNTHESIS CLASS F PROTEIN-RELATED"/>
    <property type="match status" value="1"/>
</dbReference>
<dbReference type="EMBL" id="JAKGTH010000009">
    <property type="protein sequence ID" value="MCF4102195.1"/>
    <property type="molecule type" value="Genomic_DNA"/>
</dbReference>
<proteinExistence type="predicted"/>
<dbReference type="PANTHER" id="PTHR43157:SF31">
    <property type="entry name" value="PHOSPHATIDYLINOSITOL-GLYCAN BIOSYNTHESIS CLASS F PROTEIN"/>
    <property type="match status" value="1"/>
</dbReference>
<name>A0ABS9EK56_9FLAO</name>
<keyword evidence="3" id="KW-1185">Reference proteome</keyword>
<dbReference type="Pfam" id="PF00106">
    <property type="entry name" value="adh_short"/>
    <property type="match status" value="1"/>
</dbReference>
<dbReference type="Proteomes" id="UP001179363">
    <property type="component" value="Unassembled WGS sequence"/>
</dbReference>
<comment type="caution">
    <text evidence="2">The sequence shown here is derived from an EMBL/GenBank/DDBJ whole genome shotgun (WGS) entry which is preliminary data.</text>
</comment>
<organism evidence="2 3">
    <name type="scientific">Gillisia lutea</name>
    <dbReference type="NCBI Taxonomy" id="2909668"/>
    <lineage>
        <taxon>Bacteria</taxon>
        <taxon>Pseudomonadati</taxon>
        <taxon>Bacteroidota</taxon>
        <taxon>Flavobacteriia</taxon>
        <taxon>Flavobacteriales</taxon>
        <taxon>Flavobacteriaceae</taxon>
        <taxon>Gillisia</taxon>
    </lineage>
</organism>
<dbReference type="RefSeq" id="WP_236134342.1">
    <property type="nucleotide sequence ID" value="NZ_JAKGTH010000009.1"/>
</dbReference>
<gene>
    <name evidence="2" type="ORF">L1I30_10990</name>
</gene>
<evidence type="ECO:0000313" key="3">
    <source>
        <dbReference type="Proteomes" id="UP001179363"/>
    </source>
</evidence>
<sequence>MKTHQFGKKGWTPDRIGDLKGKTYVITGATSGTGFEAVKILLSKGGKVVMLNRNPKKSEGTITALKQELGNDIEVSSIKMDLAEQASVKKAAEEVLKKVSQIDALICNAAIAQVPKQTLTIDGWESQMDTNHFGNFTLQTLLFPLIEESQGRIVVVGSMGYNLGIKTIQFDDMNWDEKYSPNGVYSQSKLAQIMCVYELQDRLRNAGKYDVRTYACHPGASRTSLIKTSGNLITRLIWQIMKLTPMVQSADKGAYPQLMCATEPDLDESGFYGPTGRNNWTGPVGDHKIEPHAKDKAVAKKLWEHTERETGLKWNI</sequence>
<dbReference type="SUPFAM" id="SSF51735">
    <property type="entry name" value="NAD(P)-binding Rossmann-fold domains"/>
    <property type="match status" value="1"/>
</dbReference>
<dbReference type="InterPro" id="IPR036291">
    <property type="entry name" value="NAD(P)-bd_dom_sf"/>
</dbReference>
<accession>A0ABS9EK56</accession>
<dbReference type="CDD" id="cd05327">
    <property type="entry name" value="retinol-DH_like_SDR_c_like"/>
    <property type="match status" value="1"/>
</dbReference>
<protein>
    <submittedName>
        <fullName evidence="2">SDR family oxidoreductase</fullName>
    </submittedName>
</protein>
<evidence type="ECO:0000313" key="2">
    <source>
        <dbReference type="EMBL" id="MCF4102195.1"/>
    </source>
</evidence>